<reference evidence="16 17" key="1">
    <citation type="submission" date="2011-08" db="EMBL/GenBank/DDBJ databases">
        <title>The genome of the obligate endobacterium of an arbuscular mycorrhizal fungus reveals an interphylum network of nutritional interactions.</title>
        <authorList>
            <person name="Ghignone S."/>
            <person name="Salvioli A."/>
            <person name="Anca I."/>
            <person name="Lumini E."/>
            <person name="Ortu G."/>
            <person name="Petiti L."/>
            <person name="Cruveiller S."/>
            <person name="Bianciotto V."/>
            <person name="Piffanelli P."/>
            <person name="Lanfranco L."/>
            <person name="Bonfante P."/>
        </authorList>
    </citation>
    <scope>NUCLEOTIDE SEQUENCE [LARGE SCALE GENOMIC DNA]</scope>
    <source>
        <strain evidence="16 17">BEG34</strain>
    </source>
</reference>
<evidence type="ECO:0000256" key="14">
    <source>
        <dbReference type="HAMAP-Rule" id="MF_02239"/>
    </source>
</evidence>
<evidence type="ECO:0000256" key="10">
    <source>
        <dbReference type="ARBA" id="ARBA00023002"/>
    </source>
</evidence>
<keyword evidence="5 14" id="KW-1003">Cell membrane</keyword>
<feature type="transmembrane region" description="Helical" evidence="14">
    <location>
        <begin position="117"/>
        <end position="137"/>
    </location>
</feature>
<dbReference type="InterPro" id="IPR005265">
    <property type="entry name" value="HemJ-like"/>
</dbReference>
<comment type="similarity">
    <text evidence="3 14 15">Belongs to the HemJ family.</text>
</comment>
<dbReference type="GO" id="GO:0046872">
    <property type="term" value="F:metal ion binding"/>
    <property type="evidence" value="ECO:0007669"/>
    <property type="project" value="UniProtKB-UniRule"/>
</dbReference>
<keyword evidence="17" id="KW-1185">Reference proteome</keyword>
<dbReference type="GO" id="GO:0005886">
    <property type="term" value="C:plasma membrane"/>
    <property type="evidence" value="ECO:0007669"/>
    <property type="project" value="UniProtKB-SubCell"/>
</dbReference>
<feature type="binding site" description="axial binding residue" evidence="14">
    <location>
        <position position="8"/>
    </location>
    <ligand>
        <name>heme</name>
        <dbReference type="ChEBI" id="CHEBI:30413"/>
    </ligand>
    <ligandPart>
        <name>Fe</name>
        <dbReference type="ChEBI" id="CHEBI:18248"/>
    </ligandPart>
</feature>
<dbReference type="HAMAP" id="MF_02239">
    <property type="entry name" value="HemJ"/>
    <property type="match status" value="1"/>
</dbReference>
<dbReference type="UniPathway" id="UPA00251">
    <property type="reaction ID" value="UER00324"/>
</dbReference>
<evidence type="ECO:0000256" key="15">
    <source>
        <dbReference type="PIRNR" id="PIRNR004638"/>
    </source>
</evidence>
<dbReference type="PANTHER" id="PTHR40255">
    <property type="entry name" value="UPF0093 MEMBRANE PROTEIN SLR1790"/>
    <property type="match status" value="1"/>
</dbReference>
<feature type="transmembrane region" description="Helical" evidence="14">
    <location>
        <begin position="85"/>
        <end position="105"/>
    </location>
</feature>
<dbReference type="PANTHER" id="PTHR40255:SF1">
    <property type="entry name" value="PROTOPORPHYRINOGEN IX OXIDASE"/>
    <property type="match status" value="1"/>
</dbReference>
<comment type="caution">
    <text evidence="16">The sequence shown here is derived from an EMBL/GenBank/DDBJ whole genome shotgun (WGS) entry which is preliminary data.</text>
</comment>
<dbReference type="RefSeq" id="WP_006682905.1">
    <property type="nucleotide sequence ID" value="NZ_CAFB01000047.1"/>
</dbReference>
<evidence type="ECO:0000256" key="6">
    <source>
        <dbReference type="ARBA" id="ARBA00022617"/>
    </source>
</evidence>
<dbReference type="OrthoDB" id="9800824at2"/>
<name>G2JAG6_9BURK</name>
<comment type="subunit">
    <text evidence="14">Homodimer.</text>
</comment>
<keyword evidence="7 14" id="KW-0812">Transmembrane</keyword>
<feature type="transmembrane region" description="Helical" evidence="14">
    <location>
        <begin position="48"/>
        <end position="73"/>
    </location>
</feature>
<dbReference type="GO" id="GO:0006782">
    <property type="term" value="P:protoporphyrinogen IX biosynthetic process"/>
    <property type="evidence" value="ECO:0007669"/>
    <property type="project" value="UniProtKB-UniRule"/>
</dbReference>
<evidence type="ECO:0000256" key="8">
    <source>
        <dbReference type="ARBA" id="ARBA00022723"/>
    </source>
</evidence>
<evidence type="ECO:0000256" key="11">
    <source>
        <dbReference type="ARBA" id="ARBA00023004"/>
    </source>
</evidence>
<dbReference type="Proteomes" id="UP000054051">
    <property type="component" value="Unassembled WGS sequence"/>
</dbReference>
<feature type="transmembrane region" description="Helical" evidence="14">
    <location>
        <begin position="6"/>
        <end position="27"/>
    </location>
</feature>
<keyword evidence="8 14" id="KW-0479">Metal-binding</keyword>
<evidence type="ECO:0000256" key="4">
    <source>
        <dbReference type="ARBA" id="ARBA00017504"/>
    </source>
</evidence>
<evidence type="ECO:0000256" key="13">
    <source>
        <dbReference type="ARBA" id="ARBA00048390"/>
    </source>
</evidence>
<evidence type="ECO:0000256" key="3">
    <source>
        <dbReference type="ARBA" id="ARBA00006501"/>
    </source>
</evidence>
<accession>G2JAG6</accession>
<comment type="subcellular location">
    <subcellularLocation>
        <location evidence="1 14">Cell membrane</location>
        <topology evidence="1 14">Multi-pass membrane protein</topology>
    </subcellularLocation>
</comment>
<comment type="cofactor">
    <cofactor evidence="14 15">
        <name>heme b</name>
        <dbReference type="ChEBI" id="CHEBI:60344"/>
    </cofactor>
    <text evidence="14 15">Binds 1 heme b (iron(II)-protoporphyrin IX) group per subunit.</text>
</comment>
<comment type="pathway">
    <text evidence="2 14 15">Porphyrin-containing compound metabolism; protoporphyrin-IX biosynthesis; protoporphyrin-IX from protoporphyrinogen-IX: step 1/1.</text>
</comment>
<sequence length="140" mass="15805">MLWIKAFHVIFVTAWFAGLIYLPRFYINLALETEPAARARLLLMARKLFRFATLISVPAISFGLWLWLIAGIGRGPGSGWLHAKLGLVFLLIAYHTACGILLIRFEQGRAPRHAPGYRIFNELPMLIFSAIVVLVVVKPF</sequence>
<dbReference type="EMBL" id="CAFB01000047">
    <property type="protein sequence ID" value="CCD29768.1"/>
    <property type="molecule type" value="Genomic_DNA"/>
</dbReference>
<evidence type="ECO:0000313" key="16">
    <source>
        <dbReference type="EMBL" id="CCD29768.1"/>
    </source>
</evidence>
<dbReference type="PIRSF" id="PIRSF004638">
    <property type="entry name" value="UCP004638"/>
    <property type="match status" value="1"/>
</dbReference>
<keyword evidence="10 14" id="KW-0560">Oxidoreductase</keyword>
<organism evidence="16 17">
    <name type="scientific">Candidatus Glomeribacter gigasporarum BEG34</name>
    <dbReference type="NCBI Taxonomy" id="1070319"/>
    <lineage>
        <taxon>Bacteria</taxon>
        <taxon>Pseudomonadati</taxon>
        <taxon>Pseudomonadota</taxon>
        <taxon>Betaproteobacteria</taxon>
        <taxon>Burkholderiales</taxon>
        <taxon>Burkholderiaceae</taxon>
        <taxon>Candidatus Glomeribacter</taxon>
    </lineage>
</organism>
<evidence type="ECO:0000256" key="7">
    <source>
        <dbReference type="ARBA" id="ARBA00022692"/>
    </source>
</evidence>
<dbReference type="Pfam" id="PF03653">
    <property type="entry name" value="UPF0093"/>
    <property type="match status" value="1"/>
</dbReference>
<keyword evidence="9 14" id="KW-1133">Transmembrane helix</keyword>
<evidence type="ECO:0000256" key="2">
    <source>
        <dbReference type="ARBA" id="ARBA00005073"/>
    </source>
</evidence>
<evidence type="ECO:0000256" key="12">
    <source>
        <dbReference type="ARBA" id="ARBA00023136"/>
    </source>
</evidence>
<keyword evidence="12 14" id="KW-0472">Membrane</keyword>
<dbReference type="AlphaFoldDB" id="G2JAG6"/>
<evidence type="ECO:0000313" key="17">
    <source>
        <dbReference type="Proteomes" id="UP000054051"/>
    </source>
</evidence>
<dbReference type="GO" id="GO:0070818">
    <property type="term" value="F:protoporphyrinogen oxidase activity"/>
    <property type="evidence" value="ECO:0007669"/>
    <property type="project" value="UniProtKB-UniRule"/>
</dbReference>
<proteinExistence type="inferred from homology"/>
<evidence type="ECO:0000256" key="1">
    <source>
        <dbReference type="ARBA" id="ARBA00004651"/>
    </source>
</evidence>
<evidence type="ECO:0000256" key="9">
    <source>
        <dbReference type="ARBA" id="ARBA00022989"/>
    </source>
</evidence>
<keyword evidence="11 14" id="KW-0408">Iron</keyword>
<dbReference type="eggNOG" id="COG1981">
    <property type="taxonomic scope" value="Bacteria"/>
</dbReference>
<gene>
    <name evidence="16" type="ORF">CAGGBEG34_20019</name>
</gene>
<evidence type="ECO:0000256" key="5">
    <source>
        <dbReference type="ARBA" id="ARBA00022475"/>
    </source>
</evidence>
<dbReference type="EC" id="1.3.99.-" evidence="14 15"/>
<comment type="catalytic activity">
    <reaction evidence="13 14 15">
        <text>protoporphyrinogen IX + 3 A = protoporphyrin IX + 3 AH2</text>
        <dbReference type="Rhea" id="RHEA:62000"/>
        <dbReference type="ChEBI" id="CHEBI:13193"/>
        <dbReference type="ChEBI" id="CHEBI:17499"/>
        <dbReference type="ChEBI" id="CHEBI:57306"/>
        <dbReference type="ChEBI" id="CHEBI:57307"/>
    </reaction>
</comment>
<keyword evidence="6 14" id="KW-0349">Heme</keyword>
<feature type="binding site" description="axial binding residue" evidence="14">
    <location>
        <position position="84"/>
    </location>
    <ligand>
        <name>heme</name>
        <dbReference type="ChEBI" id="CHEBI:30413"/>
    </ligand>
    <ligandPart>
        <name>Fe</name>
        <dbReference type="ChEBI" id="CHEBI:18248"/>
    </ligandPart>
</feature>
<protein>
    <recommendedName>
        <fullName evidence="4 14">Protoporphyrinogen IX oxidase</fullName>
        <shortName evidence="14">PPO</shortName>
        <ecNumber evidence="14 15">1.3.99.-</ecNumber>
    </recommendedName>
</protein>
<comment type="function">
    <text evidence="14 15">Catalyzes the oxidation of protoporphyrinogen IX to protoporphyrin IX.</text>
</comment>
<dbReference type="STRING" id="1070319.CAGGBEG34_20019"/>